<evidence type="ECO:0000259" key="1">
    <source>
        <dbReference type="Pfam" id="PF12257"/>
    </source>
</evidence>
<dbReference type="GO" id="GO:0034198">
    <property type="term" value="P:cellular response to amino acid starvation"/>
    <property type="evidence" value="ECO:0007669"/>
    <property type="project" value="TreeGrafter"/>
</dbReference>
<dbReference type="PANTHER" id="PTHR13179">
    <property type="entry name" value="DEP DOMAIN CONTAINING PROTEIN 5"/>
    <property type="match status" value="1"/>
</dbReference>
<dbReference type="GO" id="GO:1990130">
    <property type="term" value="C:GATOR1 complex"/>
    <property type="evidence" value="ECO:0007669"/>
    <property type="project" value="TreeGrafter"/>
</dbReference>
<accession>A0A0K2T6S9</accession>
<dbReference type="GO" id="GO:0005765">
    <property type="term" value="C:lysosomal membrane"/>
    <property type="evidence" value="ECO:0007669"/>
    <property type="project" value="TreeGrafter"/>
</dbReference>
<dbReference type="Pfam" id="PF19418">
    <property type="entry name" value="DEPDC5_CTD"/>
    <property type="match status" value="1"/>
</dbReference>
<evidence type="ECO:0000259" key="2">
    <source>
        <dbReference type="Pfam" id="PF19418"/>
    </source>
</evidence>
<name>A0A0K2T6S9_LEPSM</name>
<feature type="domain" description="IML1 N-terminal double psi beta-barrel" evidence="3">
    <location>
        <begin position="6"/>
        <end position="101"/>
    </location>
</feature>
<dbReference type="PANTHER" id="PTHR13179:SF8">
    <property type="entry name" value="GATOR COMPLEX PROTEIN DEPDC5"/>
    <property type="match status" value="1"/>
</dbReference>
<evidence type="ECO:0000259" key="3">
    <source>
        <dbReference type="Pfam" id="PF23013"/>
    </source>
</evidence>
<organism evidence="4">
    <name type="scientific">Lepeophtheirus salmonis</name>
    <name type="common">Salmon louse</name>
    <name type="synonym">Caligus salmonis</name>
    <dbReference type="NCBI Taxonomy" id="72036"/>
    <lineage>
        <taxon>Eukaryota</taxon>
        <taxon>Metazoa</taxon>
        <taxon>Ecdysozoa</taxon>
        <taxon>Arthropoda</taxon>
        <taxon>Crustacea</taxon>
        <taxon>Multicrustacea</taxon>
        <taxon>Hexanauplia</taxon>
        <taxon>Copepoda</taxon>
        <taxon>Siphonostomatoida</taxon>
        <taxon>Caligidae</taxon>
        <taxon>Lepeophtheirus</taxon>
    </lineage>
</organism>
<dbReference type="EMBL" id="HACA01003926">
    <property type="protein sequence ID" value="CDW21287.1"/>
    <property type="molecule type" value="Transcribed_RNA"/>
</dbReference>
<dbReference type="InterPro" id="IPR027244">
    <property type="entry name" value="IML1"/>
</dbReference>
<feature type="non-terminal residue" evidence="4">
    <location>
        <position position="1"/>
    </location>
</feature>
<dbReference type="Pfam" id="PF12257">
    <property type="entry name" value="IML1"/>
    <property type="match status" value="1"/>
</dbReference>
<feature type="domain" description="Vacuolar membrane-associated protein Iml1 N-terminal" evidence="1">
    <location>
        <begin position="115"/>
        <end position="398"/>
    </location>
</feature>
<evidence type="ECO:0000313" key="4">
    <source>
        <dbReference type="EMBL" id="CDW21287.1"/>
    </source>
</evidence>
<sequence length="1182" mass="137530">YLKMTKTWKLSTFPKTFSDQEILLSPIDFPDLHPNDVVEVYHTEDEEEEQACKRLILEVQESSLNHTNSGGSSVCSGNAVYIAKEIAEAFGLRNYEPVRLRRLKEDEIPKLESLEVIFKEEYLGRSEMWRLKNHLLTESRCLHILKRINFSGIWITVERLKGPGGVLQACGVVTPETKVIFRSLSAMVYLYIQMSSEMWGGNDYFDKIVDGFLSELFERWVQQGCVHDVTIVLFSRCYYTAHAFEDFPEEMRSCVIKKNDGRFYEDFYRVIIQNERFTDWRPTLVQLRNIFPTYKKSLLDYHKSKGTQIPEAYISSASEGNFLEVINMSLNTFDNHYHNRNLDRTGQQTIVITPGVGVYTVDRELSLITKRRIIDSGVGSDLLCVGEQPLHSVPLFKFQSHDDKKGEYGIPHWIHLSFYTSNRSTLLKSNFIPRIKVPYDIVPDGITKPFMPGGTFDHIDPKSSDFFEQYDDFQFKKLPIPEENADNVRPGLLLFDPESKSKRITSNRRRWTHIFSEYSSSSVLNCTMGVDWKSLTTPASLPITTDYLPDSKDIELNYVFNEYSLNPDEINDNSGNSGSSVKCYCDNMEVFRELISQRLAQGFQIVEFPSEKIKNSFIKQKTVQQLPHIEFWLSIGQIYHKVSLSANMQTIHVTRYSPITPVNTSNHSYKYRFQAPDNDIYEVSWVEFNTQKLENFNWNHMDYYVCTRGDRDFILTESLKYWRFRMHIMPLTSFIPYTKKIKDGISKYCDIYECLDIHNCVREGFLKFAETCLNNIRRSKKSGCVYEKSSIDKEDVVQYLKSKLTYLNKQATLPSSTFIAAEAIQYLLELRKIDLNKKQEIVAELDGLRQHCIIQHASGDPNVPFNDGFVLFYFVDEDSETYYHGDVEAFHNEWVEIQFSADKISNSLLEKTINKYSKEWNPTYRSVTLNIDTNNKSDRQEWGHLKYQTHVDSDSAFEVTLQWSVATGALVSELVHGWSRKGQQMYGLFIIPVPSDPFALPVTPNSDPVRGPIFIELNTEFWKTSPSLLEEDNFTLEQRTFLFRETIARRFGFIPCYNQQRSSSIFSTHHQYIHCTGNCFLLIPTQLKLNTGIQGYRDSVVSNSNENLEGTYDQTDFRPLYDHSKTGFIWSWNFMISRRWKMMSNTGATGSILFMDKLLSDFRSFCRNEDGRLQNFWNECWK</sequence>
<dbReference type="GO" id="GO:0010508">
    <property type="term" value="P:positive regulation of autophagy"/>
    <property type="evidence" value="ECO:0007669"/>
    <property type="project" value="TreeGrafter"/>
</dbReference>
<gene>
    <name evidence="4" type="primary">Dper\GL22486</name>
</gene>
<feature type="domain" description="DEPDC5 C-terminal" evidence="2">
    <location>
        <begin position="881"/>
        <end position="1170"/>
    </location>
</feature>
<proteinExistence type="predicted"/>
<protein>
    <recommendedName>
        <fullName evidence="5">DEP domain-containing protein</fullName>
    </recommendedName>
</protein>
<dbReference type="GO" id="GO:1904262">
    <property type="term" value="P:negative regulation of TORC1 signaling"/>
    <property type="evidence" value="ECO:0007669"/>
    <property type="project" value="TreeGrafter"/>
</dbReference>
<evidence type="ECO:0008006" key="5">
    <source>
        <dbReference type="Google" id="ProtNLM"/>
    </source>
</evidence>
<dbReference type="InterPro" id="IPR048255">
    <property type="entry name" value="IML1_N"/>
</dbReference>
<reference evidence="4" key="1">
    <citation type="submission" date="2014-05" db="EMBL/GenBank/DDBJ databases">
        <authorList>
            <person name="Chronopoulou M."/>
        </authorList>
    </citation>
    <scope>NUCLEOTIDE SEQUENCE</scope>
    <source>
        <tissue evidence="4">Whole organism</tissue>
    </source>
</reference>
<dbReference type="InterPro" id="IPR055213">
    <property type="entry name" value="IML1_double_psi_beta_barrel"/>
</dbReference>
<dbReference type="GO" id="GO:0005096">
    <property type="term" value="F:GTPase activator activity"/>
    <property type="evidence" value="ECO:0007669"/>
    <property type="project" value="InterPro"/>
</dbReference>
<dbReference type="InterPro" id="IPR045838">
    <property type="entry name" value="DEPDC5_CTD"/>
</dbReference>
<dbReference type="OrthoDB" id="39497at2759"/>
<dbReference type="AlphaFoldDB" id="A0A0K2T6S9"/>
<dbReference type="Pfam" id="PF23013">
    <property type="entry name" value="IML1_N"/>
    <property type="match status" value="1"/>
</dbReference>